<dbReference type="RefSeq" id="WP_145845578.1">
    <property type="nucleotide sequence ID" value="NZ_CP042239.1"/>
</dbReference>
<dbReference type="SUPFAM" id="SSF55729">
    <property type="entry name" value="Acyl-CoA N-acyltransferases (Nat)"/>
    <property type="match status" value="1"/>
</dbReference>
<feature type="domain" description="BioF2-like acetyltransferase" evidence="1">
    <location>
        <begin position="166"/>
        <end position="298"/>
    </location>
</feature>
<dbReference type="PANTHER" id="PTHR36174:SF1">
    <property type="entry name" value="LIPID II:GLYCINE GLYCYLTRANSFERASE"/>
    <property type="match status" value="1"/>
</dbReference>
<dbReference type="Proteomes" id="UP000318055">
    <property type="component" value="Chromosome"/>
</dbReference>
<proteinExistence type="predicted"/>
<evidence type="ECO:0000259" key="1">
    <source>
        <dbReference type="Pfam" id="PF13480"/>
    </source>
</evidence>
<dbReference type="EMBL" id="CP042239">
    <property type="protein sequence ID" value="QDX25526.1"/>
    <property type="molecule type" value="Genomic_DNA"/>
</dbReference>
<dbReference type="Gene3D" id="3.40.630.30">
    <property type="match status" value="1"/>
</dbReference>
<dbReference type="OrthoDB" id="9773932at2"/>
<evidence type="ECO:0000313" key="2">
    <source>
        <dbReference type="EMBL" id="QDX25526.1"/>
    </source>
</evidence>
<dbReference type="AlphaFoldDB" id="A0A518RDL9"/>
<accession>A0A518RDL9</accession>
<dbReference type="PANTHER" id="PTHR36174">
    <property type="entry name" value="LIPID II:GLYCINE GLYCYLTRANSFERASE"/>
    <property type="match status" value="1"/>
</dbReference>
<dbReference type="InterPro" id="IPR017469">
    <property type="entry name" value="PEP-CTERM_FemAB-rel"/>
</dbReference>
<organism evidence="2 3">
    <name type="scientific">Sphingomonas suaedae</name>
    <dbReference type="NCBI Taxonomy" id="2599297"/>
    <lineage>
        <taxon>Bacteria</taxon>
        <taxon>Pseudomonadati</taxon>
        <taxon>Pseudomonadota</taxon>
        <taxon>Alphaproteobacteria</taxon>
        <taxon>Sphingomonadales</taxon>
        <taxon>Sphingomonadaceae</taxon>
        <taxon>Sphingomonas</taxon>
    </lineage>
</organism>
<reference evidence="2 3" key="1">
    <citation type="submission" date="2019-07" db="EMBL/GenBank/DDBJ databases">
        <title>Sphingomonas alkalisoli sp. nov., isolated from rhizosphere soil of Suaedae salsa.</title>
        <authorList>
            <person name="Zhang H."/>
            <person name="Xu L."/>
            <person name="Zhang J.-X."/>
            <person name="Sun J.-Q."/>
        </authorList>
    </citation>
    <scope>NUCLEOTIDE SEQUENCE [LARGE SCALE GENOMIC DNA]</scope>
    <source>
        <strain evidence="2 3">XS-10</strain>
    </source>
</reference>
<dbReference type="Pfam" id="PF13480">
    <property type="entry name" value="Acetyltransf_6"/>
    <property type="match status" value="1"/>
</dbReference>
<gene>
    <name evidence="2" type="ORF">FPZ54_05500</name>
</gene>
<evidence type="ECO:0000313" key="3">
    <source>
        <dbReference type="Proteomes" id="UP000318055"/>
    </source>
</evidence>
<protein>
    <submittedName>
        <fullName evidence="2">FemAB family PEP-CTERM system-associated protein</fullName>
    </submittedName>
</protein>
<sequence length="357" mass="39022">MNAPLLARPVALRVADLGDTIDRARIGAYVQEHPDATPFHMPAWSVAVAKGCGQRSHYLVAERGERGIVGVMPLTELHSPLFGRVLASAGFGVGGGILADRPDVARALADACWSLAQRLSCPSVEVRGGPRPGPEWQVDDSHYLGFARDLAEDDAAELLAIPRKQRAEVRKGLENDLTVSIGRDAADVAAHYAVYAESVRNLGTPVFPRALFTEVLHAFASAADVLIVRREDVAVSAVLSLYWRRTVYPYWGGGTTAARRLRANDRMYFELMRHAREKGCTRFDFGRSKTGTGPAAFKKNWGFEPTSLTYYERTADGAAPRDASPLNPKYKMQVALWSRLPLAVANRVGPWISRGLG</sequence>
<dbReference type="InterPro" id="IPR038740">
    <property type="entry name" value="BioF2-like_GNAT_dom"/>
</dbReference>
<name>A0A518RDL9_9SPHN</name>
<dbReference type="KEGG" id="ssua:FPZ54_05500"/>
<dbReference type="NCBIfam" id="TIGR03019">
    <property type="entry name" value="pepcterm_femAB"/>
    <property type="match status" value="1"/>
</dbReference>
<dbReference type="InterPro" id="IPR050644">
    <property type="entry name" value="PG_Glycine_Bridge_Synth"/>
</dbReference>
<dbReference type="InterPro" id="IPR016181">
    <property type="entry name" value="Acyl_CoA_acyltransferase"/>
</dbReference>
<keyword evidence="3" id="KW-1185">Reference proteome</keyword>